<dbReference type="Gene3D" id="2.60.40.4060">
    <property type="entry name" value="Reeler domain"/>
    <property type="match status" value="1"/>
</dbReference>
<reference evidence="3" key="3">
    <citation type="submission" date="2025-09" db="UniProtKB">
        <authorList>
            <consortium name="Ensembl"/>
        </authorList>
    </citation>
    <scope>IDENTIFICATION</scope>
</reference>
<dbReference type="Pfam" id="PF02014">
    <property type="entry name" value="Reeler"/>
    <property type="match status" value="1"/>
</dbReference>
<protein>
    <submittedName>
        <fullName evidence="3">Si:dkey-251i10.2</fullName>
    </submittedName>
</protein>
<keyword evidence="1" id="KW-0732">Signal</keyword>
<name>A0A087YKT3_POEFO</name>
<keyword evidence="4" id="KW-1185">Reference proteome</keyword>
<dbReference type="PANTHER" id="PTHR45828:SF32">
    <property type="entry name" value="SI:DKEY-251I10.2"/>
    <property type="match status" value="1"/>
</dbReference>
<dbReference type="STRING" id="48698.ENSPFOP00000018636"/>
<sequence length="196" mass="21780">NTMLLLGLFTLQFLCFVDCYPNGAPTGACKDMMPRHAGVVPQPSPAPYTILTNMKRYLPGMPVTVTIIGPEYRGVLLEARRENFNDAYGSWKTPPPDTKFLQCSGNPQGAITHANTNLKSNTTVYTWIPHDIMHPVYFKATVAQQRTVYWINVRSNILPSEDLGGLKMATNASAGIAEENPVLLFLIYFLVIRIFG</sequence>
<evidence type="ECO:0000313" key="4">
    <source>
        <dbReference type="Proteomes" id="UP000028760"/>
    </source>
</evidence>
<reference evidence="4" key="1">
    <citation type="submission" date="2013-10" db="EMBL/GenBank/DDBJ databases">
        <authorList>
            <person name="Schartl M."/>
            <person name="Warren W."/>
        </authorList>
    </citation>
    <scope>NUCLEOTIDE SEQUENCE [LARGE SCALE GENOMIC DNA]</scope>
    <source>
        <strain evidence="4">female</strain>
    </source>
</reference>
<dbReference type="InterPro" id="IPR002861">
    <property type="entry name" value="Reeler_dom"/>
</dbReference>
<reference evidence="3" key="2">
    <citation type="submission" date="2025-08" db="UniProtKB">
        <authorList>
            <consortium name="Ensembl"/>
        </authorList>
    </citation>
    <scope>IDENTIFICATION</scope>
</reference>
<dbReference type="InterPro" id="IPR051237">
    <property type="entry name" value="Ferric-chelate_Red/DefProt"/>
</dbReference>
<evidence type="ECO:0000313" key="3">
    <source>
        <dbReference type="Ensembl" id="ENSPFOP00000018636.2"/>
    </source>
</evidence>
<dbReference type="GeneTree" id="ENSGT00940000165599"/>
<evidence type="ECO:0000259" key="2">
    <source>
        <dbReference type="PROSITE" id="PS51019"/>
    </source>
</evidence>
<feature type="domain" description="Reelin" evidence="2">
    <location>
        <begin position="14"/>
        <end position="179"/>
    </location>
</feature>
<dbReference type="EMBL" id="AYCK01002920">
    <property type="status" value="NOT_ANNOTATED_CDS"/>
    <property type="molecule type" value="Genomic_DNA"/>
</dbReference>
<dbReference type="Proteomes" id="UP000028760">
    <property type="component" value="Unassembled WGS sequence"/>
</dbReference>
<dbReference type="GO" id="GO:0016020">
    <property type="term" value="C:membrane"/>
    <property type="evidence" value="ECO:0007669"/>
    <property type="project" value="TreeGrafter"/>
</dbReference>
<dbReference type="OMA" id="WINVRSN"/>
<dbReference type="AlphaFoldDB" id="A0A087YKT3"/>
<dbReference type="InterPro" id="IPR042307">
    <property type="entry name" value="Reeler_sf"/>
</dbReference>
<dbReference type="PANTHER" id="PTHR45828">
    <property type="entry name" value="CYTOCHROME B561/FERRIC REDUCTASE TRANSMEMBRANE"/>
    <property type="match status" value="1"/>
</dbReference>
<organism evidence="3 4">
    <name type="scientific">Poecilia formosa</name>
    <name type="common">Amazon molly</name>
    <name type="synonym">Limia formosa</name>
    <dbReference type="NCBI Taxonomy" id="48698"/>
    <lineage>
        <taxon>Eukaryota</taxon>
        <taxon>Metazoa</taxon>
        <taxon>Chordata</taxon>
        <taxon>Craniata</taxon>
        <taxon>Vertebrata</taxon>
        <taxon>Euteleostomi</taxon>
        <taxon>Actinopterygii</taxon>
        <taxon>Neopterygii</taxon>
        <taxon>Teleostei</taxon>
        <taxon>Neoteleostei</taxon>
        <taxon>Acanthomorphata</taxon>
        <taxon>Ovalentaria</taxon>
        <taxon>Atherinomorphae</taxon>
        <taxon>Cyprinodontiformes</taxon>
        <taxon>Poeciliidae</taxon>
        <taxon>Poeciliinae</taxon>
        <taxon>Poecilia</taxon>
    </lineage>
</organism>
<dbReference type="Ensembl" id="ENSPFOT00000018658.1">
    <property type="protein sequence ID" value="ENSPFOP00000018636.2"/>
    <property type="gene ID" value="ENSPFOG00000018535.1"/>
</dbReference>
<dbReference type="eggNOG" id="ENOG502RZGI">
    <property type="taxonomic scope" value="Eukaryota"/>
</dbReference>
<evidence type="ECO:0000256" key="1">
    <source>
        <dbReference type="SAM" id="SignalP"/>
    </source>
</evidence>
<dbReference type="CDD" id="cd08544">
    <property type="entry name" value="Reeler"/>
    <property type="match status" value="1"/>
</dbReference>
<feature type="signal peptide" evidence="1">
    <location>
        <begin position="1"/>
        <end position="19"/>
    </location>
</feature>
<feature type="chain" id="PRO_5001834658" evidence="1">
    <location>
        <begin position="20"/>
        <end position="196"/>
    </location>
</feature>
<proteinExistence type="predicted"/>
<dbReference type="PROSITE" id="PS51019">
    <property type="entry name" value="REELIN"/>
    <property type="match status" value="1"/>
</dbReference>
<accession>A0A087YKT3</accession>